<proteinExistence type="predicted"/>
<dbReference type="AlphaFoldDB" id="A0A068YI75"/>
<feature type="region of interest" description="Disordered" evidence="1">
    <location>
        <begin position="54"/>
        <end position="76"/>
    </location>
</feature>
<evidence type="ECO:0000313" key="2">
    <source>
        <dbReference type="EMBL" id="CDS41981.1"/>
    </source>
</evidence>
<keyword evidence="3" id="KW-1185">Reference proteome</keyword>
<organism evidence="2 3">
    <name type="scientific">Echinococcus multilocularis</name>
    <name type="common">Fox tapeworm</name>
    <dbReference type="NCBI Taxonomy" id="6211"/>
    <lineage>
        <taxon>Eukaryota</taxon>
        <taxon>Metazoa</taxon>
        <taxon>Spiralia</taxon>
        <taxon>Lophotrochozoa</taxon>
        <taxon>Platyhelminthes</taxon>
        <taxon>Cestoda</taxon>
        <taxon>Eucestoda</taxon>
        <taxon>Cyclophyllidea</taxon>
        <taxon>Taeniidae</taxon>
        <taxon>Echinococcus</taxon>
    </lineage>
</organism>
<reference evidence="2" key="1">
    <citation type="journal article" date="2013" name="Nature">
        <title>The genomes of four tapeworm species reveal adaptations to parasitism.</title>
        <authorList>
            <person name="Tsai I.J."/>
            <person name="Zarowiecki M."/>
            <person name="Holroyd N."/>
            <person name="Garciarrubio A."/>
            <person name="Sanchez-Flores A."/>
            <person name="Brooks K.L."/>
            <person name="Tracey A."/>
            <person name="Bobes R.J."/>
            <person name="Fragoso G."/>
            <person name="Sciutto E."/>
            <person name="Aslett M."/>
            <person name="Beasley H."/>
            <person name="Bennett H.M."/>
            <person name="Cai J."/>
            <person name="Camicia F."/>
            <person name="Clark R."/>
            <person name="Cucher M."/>
            <person name="De Silva N."/>
            <person name="Day T.A."/>
            <person name="Deplazes P."/>
            <person name="Estrada K."/>
            <person name="Fernandez C."/>
            <person name="Holland P.W."/>
            <person name="Hou J."/>
            <person name="Hu S."/>
            <person name="Huckvale T."/>
            <person name="Hung S.S."/>
            <person name="Kamenetzky L."/>
            <person name="Keane J.A."/>
            <person name="Kiss F."/>
            <person name="Koziol U."/>
            <person name="Lambert O."/>
            <person name="Liu K."/>
            <person name="Luo X."/>
            <person name="Luo Y."/>
            <person name="Macchiaroli N."/>
            <person name="Nichol S."/>
            <person name="Paps J."/>
            <person name="Parkinson J."/>
            <person name="Pouchkina-Stantcheva N."/>
            <person name="Riddiford N."/>
            <person name="Rosenzvit M."/>
            <person name="Salinas G."/>
            <person name="Wasmuth J.D."/>
            <person name="Zamanian M."/>
            <person name="Zheng Y."/>
            <person name="Cai X."/>
            <person name="Soberon X."/>
            <person name="Olson P.D."/>
            <person name="Laclette J.P."/>
            <person name="Brehm K."/>
            <person name="Berriman M."/>
            <person name="Garciarrubio A."/>
            <person name="Bobes R.J."/>
            <person name="Fragoso G."/>
            <person name="Sanchez-Flores A."/>
            <person name="Estrada K."/>
            <person name="Cevallos M.A."/>
            <person name="Morett E."/>
            <person name="Gonzalez V."/>
            <person name="Portillo T."/>
            <person name="Ochoa-Leyva A."/>
            <person name="Jose M.V."/>
            <person name="Sciutto E."/>
            <person name="Landa A."/>
            <person name="Jimenez L."/>
            <person name="Valdes V."/>
            <person name="Carrero J.C."/>
            <person name="Larralde C."/>
            <person name="Morales-Montor J."/>
            <person name="Limon-Lason J."/>
            <person name="Soberon X."/>
            <person name="Laclette J.P."/>
        </authorList>
    </citation>
    <scope>NUCLEOTIDE SEQUENCE [LARGE SCALE GENOMIC DNA]</scope>
</reference>
<dbReference type="Proteomes" id="UP000017246">
    <property type="component" value="Unassembled WGS sequence"/>
</dbReference>
<reference evidence="2" key="2">
    <citation type="submission" date="2015-11" db="EMBL/GenBank/DDBJ databases">
        <authorList>
            <person name="Zhang Y."/>
            <person name="Guo Z."/>
        </authorList>
    </citation>
    <scope>NUCLEOTIDE SEQUENCE</scope>
</reference>
<evidence type="ECO:0000313" key="3">
    <source>
        <dbReference type="Proteomes" id="UP000017246"/>
    </source>
</evidence>
<dbReference type="EMBL" id="LN902842">
    <property type="protein sequence ID" value="CDS41981.1"/>
    <property type="molecule type" value="Genomic_DNA"/>
</dbReference>
<sequence length="76" mass="8485">MRKDTFSVVTVSQELPSRNGFLLQPGDWTNTTSTRGRNMLTACQVSVVQHGYENSKLPRLKRSSSSKYPHPSCGNN</sequence>
<evidence type="ECO:0000256" key="1">
    <source>
        <dbReference type="SAM" id="MobiDB-lite"/>
    </source>
</evidence>
<accession>A0A068YI75</accession>
<gene>
    <name evidence="2" type="ORF">EmuJ_000967500</name>
</gene>
<name>A0A068YI75_ECHMU</name>
<protein>
    <submittedName>
        <fullName evidence="2">Uncharacterized protein</fullName>
    </submittedName>
</protein>